<dbReference type="SFLD" id="SFLDS00005">
    <property type="entry name" value="Isoprenoid_Synthase_Type_I"/>
    <property type="match status" value="1"/>
</dbReference>
<keyword evidence="6" id="KW-0414">Isoprene biosynthesis</keyword>
<keyword evidence="4" id="KW-0479">Metal-binding</keyword>
<evidence type="ECO:0000313" key="8">
    <source>
        <dbReference type="EMBL" id="MCO6043517.1"/>
    </source>
</evidence>
<comment type="similarity">
    <text evidence="2 7">Belongs to the FPP/GGPP synthase family.</text>
</comment>
<dbReference type="FunFam" id="1.10.600.10:FF:000001">
    <property type="entry name" value="Geranylgeranyl diphosphate synthase"/>
    <property type="match status" value="1"/>
</dbReference>
<comment type="cofactor">
    <cofactor evidence="1">
        <name>Mg(2+)</name>
        <dbReference type="ChEBI" id="CHEBI:18420"/>
    </cofactor>
</comment>
<gene>
    <name evidence="8" type="ORF">NG895_06320</name>
</gene>
<accession>A0A9X2F720</accession>
<reference evidence="8" key="1">
    <citation type="submission" date="2022-06" db="EMBL/GenBank/DDBJ databases">
        <title>Aeoliella straminimaris, a novel planctomycete from sediments.</title>
        <authorList>
            <person name="Vitorino I.R."/>
            <person name="Lage O.M."/>
        </authorList>
    </citation>
    <scope>NUCLEOTIDE SEQUENCE</scope>
    <source>
        <strain evidence="8">ICT_H6.2</strain>
    </source>
</reference>
<dbReference type="GO" id="GO:0016114">
    <property type="term" value="P:terpenoid biosynthetic process"/>
    <property type="evidence" value="ECO:0007669"/>
    <property type="project" value="UniProtKB-ARBA"/>
</dbReference>
<dbReference type="Pfam" id="PF00348">
    <property type="entry name" value="polyprenyl_synt"/>
    <property type="match status" value="1"/>
</dbReference>
<evidence type="ECO:0000256" key="6">
    <source>
        <dbReference type="ARBA" id="ARBA00023229"/>
    </source>
</evidence>
<dbReference type="SFLD" id="SFLDG01017">
    <property type="entry name" value="Polyprenyl_Transferase_Like"/>
    <property type="match status" value="1"/>
</dbReference>
<dbReference type="PROSITE" id="PS00444">
    <property type="entry name" value="POLYPRENYL_SYNTHASE_2"/>
    <property type="match status" value="1"/>
</dbReference>
<keyword evidence="5" id="KW-0460">Magnesium</keyword>
<keyword evidence="3 7" id="KW-0808">Transferase</keyword>
<evidence type="ECO:0000256" key="5">
    <source>
        <dbReference type="ARBA" id="ARBA00022842"/>
    </source>
</evidence>
<dbReference type="GO" id="GO:0005737">
    <property type="term" value="C:cytoplasm"/>
    <property type="evidence" value="ECO:0007669"/>
    <property type="project" value="UniProtKB-ARBA"/>
</dbReference>
<dbReference type="InterPro" id="IPR008949">
    <property type="entry name" value="Isoprenoid_synthase_dom_sf"/>
</dbReference>
<dbReference type="RefSeq" id="WP_252851622.1">
    <property type="nucleotide sequence ID" value="NZ_JAMXLR010000024.1"/>
</dbReference>
<dbReference type="GO" id="GO:0046872">
    <property type="term" value="F:metal ion binding"/>
    <property type="evidence" value="ECO:0007669"/>
    <property type="project" value="UniProtKB-KW"/>
</dbReference>
<name>A0A9X2F720_9BACT</name>
<organism evidence="8 9">
    <name type="scientific">Aeoliella straminimaris</name>
    <dbReference type="NCBI Taxonomy" id="2954799"/>
    <lineage>
        <taxon>Bacteria</taxon>
        <taxon>Pseudomonadati</taxon>
        <taxon>Planctomycetota</taxon>
        <taxon>Planctomycetia</taxon>
        <taxon>Pirellulales</taxon>
        <taxon>Lacipirellulaceae</taxon>
        <taxon>Aeoliella</taxon>
    </lineage>
</organism>
<dbReference type="SUPFAM" id="SSF48576">
    <property type="entry name" value="Terpenoid synthases"/>
    <property type="match status" value="1"/>
</dbReference>
<dbReference type="InterPro" id="IPR053378">
    <property type="entry name" value="Prenyl_diphosphate_synthase"/>
</dbReference>
<evidence type="ECO:0000256" key="4">
    <source>
        <dbReference type="ARBA" id="ARBA00022723"/>
    </source>
</evidence>
<comment type="caution">
    <text evidence="8">The sequence shown here is derived from an EMBL/GenBank/DDBJ whole genome shotgun (WGS) entry which is preliminary data.</text>
</comment>
<evidence type="ECO:0000256" key="1">
    <source>
        <dbReference type="ARBA" id="ARBA00001946"/>
    </source>
</evidence>
<dbReference type="PANTHER" id="PTHR43281:SF1">
    <property type="entry name" value="FARNESYL DIPHOSPHATE SYNTHASE"/>
    <property type="match status" value="1"/>
</dbReference>
<dbReference type="Proteomes" id="UP001155241">
    <property type="component" value="Unassembled WGS sequence"/>
</dbReference>
<sequence length="303" mass="32322">MSDSVPSLAPAAELLSEMDSMRAGVDQALAARLEFDHGCPPRLAEAMRYAVLAPGKRLRPLLTLLAARACGGNTQRAMPAACAVEFIHAYSLVHDDLPAMDDDDLRRGLPTCHKKFDEATAILVGDALQARAFEVLATELSPATVAAEACAALGRAAGATLLVGGQADDLAGIDGGEERPRLEAIHHRKTAAMILVSLELGALVAEATNEQKSALATYGEKFGLVFQITDDLLDARGDEEEVGKRVGKDADRGKLTYTTLVGIEESRQLVQRQVDEAQAVLEVFGQAAEPLRLLARMLVDRTK</sequence>
<dbReference type="PANTHER" id="PTHR43281">
    <property type="entry name" value="FARNESYL DIPHOSPHATE SYNTHASE"/>
    <property type="match status" value="1"/>
</dbReference>
<evidence type="ECO:0000256" key="7">
    <source>
        <dbReference type="RuleBase" id="RU004466"/>
    </source>
</evidence>
<evidence type="ECO:0000256" key="2">
    <source>
        <dbReference type="ARBA" id="ARBA00006706"/>
    </source>
</evidence>
<proteinExistence type="inferred from homology"/>
<keyword evidence="9" id="KW-1185">Reference proteome</keyword>
<dbReference type="CDD" id="cd00685">
    <property type="entry name" value="Trans_IPPS_HT"/>
    <property type="match status" value="1"/>
</dbReference>
<protein>
    <submittedName>
        <fullName evidence="8">Polyprenyl synthetase family protein</fullName>
    </submittedName>
</protein>
<dbReference type="PROSITE" id="PS00723">
    <property type="entry name" value="POLYPRENYL_SYNTHASE_1"/>
    <property type="match status" value="1"/>
</dbReference>
<dbReference type="Gene3D" id="1.10.600.10">
    <property type="entry name" value="Farnesyl Diphosphate Synthase"/>
    <property type="match status" value="1"/>
</dbReference>
<dbReference type="NCBIfam" id="NF045485">
    <property type="entry name" value="FPPsyn"/>
    <property type="match status" value="1"/>
</dbReference>
<dbReference type="InterPro" id="IPR033749">
    <property type="entry name" value="Polyprenyl_synt_CS"/>
</dbReference>
<dbReference type="GO" id="GO:0004659">
    <property type="term" value="F:prenyltransferase activity"/>
    <property type="evidence" value="ECO:0007669"/>
    <property type="project" value="InterPro"/>
</dbReference>
<dbReference type="EMBL" id="JAMXLR010000024">
    <property type="protein sequence ID" value="MCO6043517.1"/>
    <property type="molecule type" value="Genomic_DNA"/>
</dbReference>
<evidence type="ECO:0000313" key="9">
    <source>
        <dbReference type="Proteomes" id="UP001155241"/>
    </source>
</evidence>
<dbReference type="InterPro" id="IPR000092">
    <property type="entry name" value="Polyprenyl_synt"/>
</dbReference>
<evidence type="ECO:0000256" key="3">
    <source>
        <dbReference type="ARBA" id="ARBA00022679"/>
    </source>
</evidence>
<dbReference type="AlphaFoldDB" id="A0A9X2F720"/>